<dbReference type="InterPro" id="IPR002718">
    <property type="entry name" value="OMP_Helicobacter"/>
</dbReference>
<dbReference type="Pfam" id="PF01856">
    <property type="entry name" value="HP_OMP"/>
    <property type="match status" value="1"/>
</dbReference>
<accession>A0A1M4NH67</accession>
<dbReference type="EMBL" id="LT633336">
    <property type="protein sequence ID" value="SFZ71741.1"/>
    <property type="molecule type" value="Genomic_DNA"/>
</dbReference>
<organism evidence="1">
    <name type="scientific">Helicobacter bizzozeronii</name>
    <dbReference type="NCBI Taxonomy" id="56877"/>
    <lineage>
        <taxon>Bacteria</taxon>
        <taxon>Pseudomonadati</taxon>
        <taxon>Campylobacterota</taxon>
        <taxon>Epsilonproteobacteria</taxon>
        <taxon>Campylobacterales</taxon>
        <taxon>Helicobacteraceae</taxon>
        <taxon>Helicobacter</taxon>
    </lineage>
</organism>
<proteinExistence type="predicted"/>
<name>A0A1M4NH67_HELBI</name>
<dbReference type="AlphaFoldDB" id="A0A1M4NH67"/>
<gene>
    <name evidence="1" type="primary">omp616</name>
</gene>
<protein>
    <submittedName>
        <fullName evidence="1">OMP616</fullName>
    </submittedName>
</protein>
<dbReference type="RefSeq" id="WP_104759003.1">
    <property type="nucleotide sequence ID" value="NZ_FZMK01000020.1"/>
</dbReference>
<evidence type="ECO:0000313" key="1">
    <source>
        <dbReference type="EMBL" id="SFZ71741.1"/>
    </source>
</evidence>
<sequence>MSFKLAQGALLGILLAQLCLGTAAPDPQKRTPLQEKQFQIYMLKGQLYEVQQAQLDKQVAKRKSGVFMGVVLAELNLKVDGVSNGSFPLLYGVRVGYQQYLKGGVGGLRYYGEYLGGVAGSVLKDNQSSSYQIASLNVDLVMDKPIDAQRKYAVGVFGGLGLGWNGYKDYPKATRNPNGFGVIVNFGVAITLNTKHRIELALKIPPLKSTHAFSYSLTSGNIYYVSYNFLL</sequence>
<reference evidence="1" key="1">
    <citation type="submission" date="2016-10" db="EMBL/GenBank/DDBJ databases">
        <title>Proteomic and phylogenetic analysis of the outer membrane protein repertoire of gastric Helicobacter species.</title>
        <authorList>
            <person name="Joosten M."/>
        </authorList>
    </citation>
    <scope>NUCLEOTIDE SEQUENCE</scope>
    <source>
        <strain evidence="1">14</strain>
    </source>
</reference>